<keyword evidence="12" id="KW-1185">Reference proteome</keyword>
<comment type="function">
    <text evidence="1 10">Promotes plant cell differentiation, organogenesis and somatic embryogenesis as well as cell proliferation.</text>
</comment>
<evidence type="ECO:0000256" key="9">
    <source>
        <dbReference type="ARBA" id="ARBA00023030"/>
    </source>
</evidence>
<evidence type="ECO:0000256" key="2">
    <source>
        <dbReference type="ARBA" id="ARBA00004613"/>
    </source>
</evidence>
<comment type="similarity">
    <text evidence="3 10">Belongs to the phytosulfokine family.</text>
</comment>
<evidence type="ECO:0000256" key="3">
    <source>
        <dbReference type="ARBA" id="ARBA00010781"/>
    </source>
</evidence>
<sequence length="78" mass="9118">MKLLSFILVSVLILLAIHSTALNEGREEELKMMEEVSFSNVMGLNMEGCEHGDDEECMKRRMMYEAHLDYIYTQHHKP</sequence>
<keyword evidence="6 10" id="KW-0765">Sulfation</keyword>
<dbReference type="GO" id="GO:0008283">
    <property type="term" value="P:cell population proliferation"/>
    <property type="evidence" value="ECO:0007669"/>
    <property type="project" value="UniProtKB-UniRule"/>
</dbReference>
<dbReference type="GO" id="GO:0030154">
    <property type="term" value="P:cell differentiation"/>
    <property type="evidence" value="ECO:0007669"/>
    <property type="project" value="UniProtKB-UniRule"/>
</dbReference>
<evidence type="ECO:0000256" key="1">
    <source>
        <dbReference type="ARBA" id="ARBA00003158"/>
    </source>
</evidence>
<comment type="PTM">
    <text evidence="10">Sulfation is important for activity and for the binding to a putative membrane receptor.</text>
</comment>
<comment type="subcellular location">
    <subcellularLocation>
        <location evidence="2 10">Secreted</location>
    </subcellularLocation>
</comment>
<keyword evidence="4 10" id="KW-0217">Developmental protein</keyword>
<keyword evidence="8 10" id="KW-0221">Differentiation</keyword>
<evidence type="ECO:0000313" key="11">
    <source>
        <dbReference type="EMBL" id="KAJ0973459.1"/>
    </source>
</evidence>
<dbReference type="AlphaFoldDB" id="A0A9D5HEB8"/>
<name>A0A9D5HEB8_9LILI</name>
<dbReference type="PANTHER" id="PTHR33285:SF33">
    <property type="entry name" value="PHYTOSULFOKINE"/>
    <property type="match status" value="1"/>
</dbReference>
<accession>A0A9D5HEB8</accession>
<evidence type="ECO:0000256" key="7">
    <source>
        <dbReference type="ARBA" id="ARBA00022729"/>
    </source>
</evidence>
<dbReference type="GO" id="GO:0005576">
    <property type="term" value="C:extracellular region"/>
    <property type="evidence" value="ECO:0007669"/>
    <property type="project" value="UniProtKB-SubCell"/>
</dbReference>
<dbReference type="PANTHER" id="PTHR33285">
    <property type="entry name" value="PHYTOSULFOKINES 3"/>
    <property type="match status" value="1"/>
</dbReference>
<keyword evidence="5 10" id="KW-0964">Secreted</keyword>
<feature type="chain" id="PRO_5039748304" description="Phytosulfokine" evidence="10">
    <location>
        <begin position="23"/>
        <end position="78"/>
    </location>
</feature>
<evidence type="ECO:0000256" key="4">
    <source>
        <dbReference type="ARBA" id="ARBA00022473"/>
    </source>
</evidence>
<evidence type="ECO:0000256" key="5">
    <source>
        <dbReference type="ARBA" id="ARBA00022525"/>
    </source>
</evidence>
<dbReference type="OrthoDB" id="1914102at2759"/>
<dbReference type="GO" id="GO:0008083">
    <property type="term" value="F:growth factor activity"/>
    <property type="evidence" value="ECO:0007669"/>
    <property type="project" value="UniProtKB-UniRule"/>
</dbReference>
<reference evidence="11" key="1">
    <citation type="submission" date="2021-03" db="EMBL/GenBank/DDBJ databases">
        <authorList>
            <person name="Li Z."/>
            <person name="Yang C."/>
        </authorList>
    </citation>
    <scope>NUCLEOTIDE SEQUENCE</scope>
    <source>
        <strain evidence="11">Dzin_1.0</strain>
        <tissue evidence="11">Leaf</tissue>
    </source>
</reference>
<gene>
    <name evidence="11" type="ORF">J5N97_021418</name>
</gene>
<evidence type="ECO:0000256" key="10">
    <source>
        <dbReference type="RuleBase" id="RU368031"/>
    </source>
</evidence>
<keyword evidence="7 10" id="KW-0732">Signal</keyword>
<keyword evidence="9 10" id="KW-0339">Growth factor</keyword>
<dbReference type="InterPro" id="IPR009438">
    <property type="entry name" value="Phytosulfokine"/>
</dbReference>
<dbReference type="EMBL" id="JAGGNH010000005">
    <property type="protein sequence ID" value="KAJ0973459.1"/>
    <property type="molecule type" value="Genomic_DNA"/>
</dbReference>
<evidence type="ECO:0000313" key="12">
    <source>
        <dbReference type="Proteomes" id="UP001085076"/>
    </source>
</evidence>
<reference evidence="11" key="2">
    <citation type="journal article" date="2022" name="Hortic Res">
        <title>The genome of Dioscorea zingiberensis sheds light on the biosynthesis, origin and evolution of the medicinally important diosgenin saponins.</title>
        <authorList>
            <person name="Li Y."/>
            <person name="Tan C."/>
            <person name="Li Z."/>
            <person name="Guo J."/>
            <person name="Li S."/>
            <person name="Chen X."/>
            <person name="Wang C."/>
            <person name="Dai X."/>
            <person name="Yang H."/>
            <person name="Song W."/>
            <person name="Hou L."/>
            <person name="Xu J."/>
            <person name="Tong Z."/>
            <person name="Xu A."/>
            <person name="Yuan X."/>
            <person name="Wang W."/>
            <person name="Yang Q."/>
            <person name="Chen L."/>
            <person name="Sun Z."/>
            <person name="Wang K."/>
            <person name="Pan B."/>
            <person name="Chen J."/>
            <person name="Bao Y."/>
            <person name="Liu F."/>
            <person name="Qi X."/>
            <person name="Gang D.R."/>
            <person name="Wen J."/>
            <person name="Li J."/>
        </authorList>
    </citation>
    <scope>NUCLEOTIDE SEQUENCE</scope>
    <source>
        <strain evidence="11">Dzin_1.0</strain>
    </source>
</reference>
<comment type="caution">
    <text evidence="11">The sequence shown here is derived from an EMBL/GenBank/DDBJ whole genome shotgun (WGS) entry which is preliminary data.</text>
</comment>
<feature type="signal peptide" evidence="10">
    <location>
        <begin position="1"/>
        <end position="22"/>
    </location>
</feature>
<proteinExistence type="inferred from homology"/>
<comment type="PTM">
    <text evidence="10">PSK-alpha is produced by endopeptidase digestion. PSK-beta is produced from PSK-alpha by exopeptidase digestion.</text>
</comment>
<dbReference type="Proteomes" id="UP001085076">
    <property type="component" value="Miscellaneous, Linkage group lg05"/>
</dbReference>
<evidence type="ECO:0000256" key="8">
    <source>
        <dbReference type="ARBA" id="ARBA00022782"/>
    </source>
</evidence>
<dbReference type="Pfam" id="PF06404">
    <property type="entry name" value="PSK"/>
    <property type="match status" value="1"/>
</dbReference>
<evidence type="ECO:0000256" key="6">
    <source>
        <dbReference type="ARBA" id="ARBA00022641"/>
    </source>
</evidence>
<protein>
    <recommendedName>
        <fullName evidence="10">Phytosulfokine</fullName>
    </recommendedName>
    <component>
        <recommendedName>
            <fullName evidence="10">Phytosulfokine-alpha</fullName>
            <shortName evidence="10">PSK-alpha</shortName>
            <shortName evidence="10">Phytosulfokine-a</shortName>
        </recommendedName>
    </component>
    <component>
        <recommendedName>
            <fullName evidence="10">Phytosulfokine-beta</fullName>
            <shortName evidence="10">PSK-beta</shortName>
            <shortName evidence="10">Phytosulfokine-b</shortName>
        </recommendedName>
    </component>
</protein>
<organism evidence="11 12">
    <name type="scientific">Dioscorea zingiberensis</name>
    <dbReference type="NCBI Taxonomy" id="325984"/>
    <lineage>
        <taxon>Eukaryota</taxon>
        <taxon>Viridiplantae</taxon>
        <taxon>Streptophyta</taxon>
        <taxon>Embryophyta</taxon>
        <taxon>Tracheophyta</taxon>
        <taxon>Spermatophyta</taxon>
        <taxon>Magnoliopsida</taxon>
        <taxon>Liliopsida</taxon>
        <taxon>Dioscoreales</taxon>
        <taxon>Dioscoreaceae</taxon>
        <taxon>Dioscorea</taxon>
    </lineage>
</organism>